<name>A0A1W0WWE8_HYPEX</name>
<comment type="caution">
    <text evidence="2">The sequence shown here is derived from an EMBL/GenBank/DDBJ whole genome shotgun (WGS) entry which is preliminary data.</text>
</comment>
<dbReference type="PROSITE" id="PS50801">
    <property type="entry name" value="STAS"/>
    <property type="match status" value="1"/>
</dbReference>
<dbReference type="Proteomes" id="UP000192578">
    <property type="component" value="Unassembled WGS sequence"/>
</dbReference>
<dbReference type="CDD" id="cd07042">
    <property type="entry name" value="STAS_SulP_like_sulfate_transporter"/>
    <property type="match status" value="1"/>
</dbReference>
<dbReference type="SUPFAM" id="SSF52091">
    <property type="entry name" value="SpoIIaa-like"/>
    <property type="match status" value="1"/>
</dbReference>
<dbReference type="OrthoDB" id="288203at2759"/>
<dbReference type="GO" id="GO:0016020">
    <property type="term" value="C:membrane"/>
    <property type="evidence" value="ECO:0007669"/>
    <property type="project" value="InterPro"/>
</dbReference>
<evidence type="ECO:0000313" key="2">
    <source>
        <dbReference type="EMBL" id="OQV19497.1"/>
    </source>
</evidence>
<organism evidence="2 3">
    <name type="scientific">Hypsibius exemplaris</name>
    <name type="common">Freshwater tardigrade</name>
    <dbReference type="NCBI Taxonomy" id="2072580"/>
    <lineage>
        <taxon>Eukaryota</taxon>
        <taxon>Metazoa</taxon>
        <taxon>Ecdysozoa</taxon>
        <taxon>Tardigrada</taxon>
        <taxon>Eutardigrada</taxon>
        <taxon>Parachela</taxon>
        <taxon>Hypsibioidea</taxon>
        <taxon>Hypsibiidae</taxon>
        <taxon>Hypsibius</taxon>
    </lineage>
</organism>
<keyword evidence="3" id="KW-1185">Reference proteome</keyword>
<feature type="domain" description="STAS" evidence="1">
    <location>
        <begin position="1"/>
        <end position="89"/>
    </location>
</feature>
<dbReference type="InterPro" id="IPR036513">
    <property type="entry name" value="STAS_dom_sf"/>
</dbReference>
<dbReference type="InterPro" id="IPR002645">
    <property type="entry name" value="STAS_dom"/>
</dbReference>
<accession>A0A1W0WWE8</accession>
<evidence type="ECO:0000259" key="1">
    <source>
        <dbReference type="PROSITE" id="PS50801"/>
    </source>
</evidence>
<dbReference type="GO" id="GO:0055085">
    <property type="term" value="P:transmembrane transport"/>
    <property type="evidence" value="ECO:0007669"/>
    <property type="project" value="InterPro"/>
</dbReference>
<evidence type="ECO:0000313" key="3">
    <source>
        <dbReference type="Proteomes" id="UP000192578"/>
    </source>
</evidence>
<dbReference type="AlphaFoldDB" id="A0A1W0WWE8"/>
<dbReference type="PANTHER" id="PTHR11814">
    <property type="entry name" value="SULFATE TRANSPORTER"/>
    <property type="match status" value="1"/>
</dbReference>
<dbReference type="Pfam" id="PF01740">
    <property type="entry name" value="STAS"/>
    <property type="match status" value="1"/>
</dbReference>
<dbReference type="EMBL" id="MTYJ01000038">
    <property type="protein sequence ID" value="OQV19497.1"/>
    <property type="molecule type" value="Genomic_DNA"/>
</dbReference>
<reference evidence="3" key="1">
    <citation type="submission" date="2017-01" db="EMBL/GenBank/DDBJ databases">
        <title>Comparative genomics of anhydrobiosis in the tardigrade Hypsibius dujardini.</title>
        <authorList>
            <person name="Yoshida Y."/>
            <person name="Koutsovoulos G."/>
            <person name="Laetsch D."/>
            <person name="Stevens L."/>
            <person name="Kumar S."/>
            <person name="Horikawa D."/>
            <person name="Ishino K."/>
            <person name="Komine S."/>
            <person name="Tomita M."/>
            <person name="Blaxter M."/>
            <person name="Arakawa K."/>
        </authorList>
    </citation>
    <scope>NUCLEOTIDE SEQUENCE [LARGE SCALE GENOMIC DNA]</scope>
    <source>
        <strain evidence="3">Z151</strain>
    </source>
</reference>
<sequence>MTDAATWTDDYFDQPINTVILDCSSISFIDINGVQAVKDLAGQCAAANMTLFLTSCKAEVIEMLALCKYSKDLTADHIFMHVHDAVMQALKDHEGCRGEAETICPVLLTTDKPSKVQSLSDEDVQLDLGTASFGTQTMALLKGR</sequence>
<protein>
    <recommendedName>
        <fullName evidence="1">STAS domain-containing protein</fullName>
    </recommendedName>
</protein>
<proteinExistence type="predicted"/>
<gene>
    <name evidence="2" type="ORF">BV898_06487</name>
</gene>
<dbReference type="Gene3D" id="3.30.750.24">
    <property type="entry name" value="STAS domain"/>
    <property type="match status" value="1"/>
</dbReference>
<dbReference type="InterPro" id="IPR001902">
    <property type="entry name" value="SLC26A/SulP_fam"/>
</dbReference>